<evidence type="ECO:0000313" key="1">
    <source>
        <dbReference type="EMBL" id="KAA0167276.1"/>
    </source>
</evidence>
<comment type="caution">
    <text evidence="1">The sequence shown here is derived from an EMBL/GenBank/DDBJ whole genome shotgun (WGS) entry which is preliminary data.</text>
</comment>
<reference evidence="1 2" key="1">
    <citation type="submission" date="2019-07" db="EMBL/GenBank/DDBJ databases">
        <title>Genomes of Cafeteria roenbergensis.</title>
        <authorList>
            <person name="Fischer M.G."/>
            <person name="Hackl T."/>
            <person name="Roman M."/>
        </authorList>
    </citation>
    <scope>NUCLEOTIDE SEQUENCE [LARGE SCALE GENOMIC DNA]</scope>
    <source>
        <strain evidence="1 2">E4-10P</strain>
    </source>
</reference>
<dbReference type="EMBL" id="VLTO01000082">
    <property type="protein sequence ID" value="KAA0167276.1"/>
    <property type="molecule type" value="Genomic_DNA"/>
</dbReference>
<organism evidence="1 2">
    <name type="scientific">Cafeteria roenbergensis</name>
    <name type="common">Marine flagellate</name>
    <dbReference type="NCBI Taxonomy" id="33653"/>
    <lineage>
        <taxon>Eukaryota</taxon>
        <taxon>Sar</taxon>
        <taxon>Stramenopiles</taxon>
        <taxon>Bigyra</taxon>
        <taxon>Opalozoa</taxon>
        <taxon>Bicosoecida</taxon>
        <taxon>Cafeteriaceae</taxon>
        <taxon>Cafeteria</taxon>
    </lineage>
</organism>
<dbReference type="Proteomes" id="UP000322899">
    <property type="component" value="Unassembled WGS sequence"/>
</dbReference>
<proteinExistence type="predicted"/>
<gene>
    <name evidence="1" type="ORF">FNF27_07359</name>
</gene>
<sequence>MASEWEEGDDARSAVLQLTQADEAVVDSALARIRSICSSKDGRSALTAESAASRLMMLAASLTEGKFGPITSEASLRRCTSVCWSLEQLLRASPRAATALAKDGGAKQLLELLLQALRLEDLLPASLLALGRRPRWKLKFPAVGPCLRRL</sequence>
<protein>
    <submittedName>
        <fullName evidence="1">Uncharacterized protein</fullName>
    </submittedName>
</protein>
<evidence type="ECO:0000313" key="2">
    <source>
        <dbReference type="Proteomes" id="UP000322899"/>
    </source>
</evidence>
<dbReference type="AlphaFoldDB" id="A0A5A8DPA4"/>
<accession>A0A5A8DPA4</accession>
<name>A0A5A8DPA4_CAFRO</name>